<comment type="caution">
    <text evidence="2">The sequence shown here is derived from an EMBL/GenBank/DDBJ whole genome shotgun (WGS) entry which is preliminary data.</text>
</comment>
<feature type="region of interest" description="Disordered" evidence="1">
    <location>
        <begin position="140"/>
        <end position="161"/>
    </location>
</feature>
<name>A0A4V2G7Q2_9ACTN</name>
<proteinExistence type="predicted"/>
<sequence>MPGWRDILNRFRAAGPPGPAAPVAVPVDRRTALIEELAPVFAALRETRAEAADVIRSAREAAETVRTDADRRAARLVTDAEATRAQWRAAAFTAQRTGAQTEAAARVTGGRREADRVHRRAAERRAALVDRAVIEAQQILGPAAGSGTTNHDHRPAPTGAR</sequence>
<keyword evidence="3" id="KW-1185">Reference proteome</keyword>
<dbReference type="Proteomes" id="UP000292564">
    <property type="component" value="Unassembled WGS sequence"/>
</dbReference>
<dbReference type="AlphaFoldDB" id="A0A4V2G7Q2"/>
<reference evidence="2 3" key="1">
    <citation type="submission" date="2019-02" db="EMBL/GenBank/DDBJ databases">
        <title>Sequencing the genomes of 1000 actinobacteria strains.</title>
        <authorList>
            <person name="Klenk H.-P."/>
        </authorList>
    </citation>
    <scope>NUCLEOTIDE SEQUENCE [LARGE SCALE GENOMIC DNA]</scope>
    <source>
        <strain evidence="2 3">DSM 45162</strain>
    </source>
</reference>
<protein>
    <submittedName>
        <fullName evidence="2">Uncharacterized protein</fullName>
    </submittedName>
</protein>
<gene>
    <name evidence="2" type="ORF">EV385_5319</name>
</gene>
<dbReference type="EMBL" id="SHKY01000001">
    <property type="protein sequence ID" value="RZU53396.1"/>
    <property type="molecule type" value="Genomic_DNA"/>
</dbReference>
<dbReference type="RefSeq" id="WP_130511887.1">
    <property type="nucleotide sequence ID" value="NZ_SHKY01000001.1"/>
</dbReference>
<evidence type="ECO:0000256" key="1">
    <source>
        <dbReference type="SAM" id="MobiDB-lite"/>
    </source>
</evidence>
<organism evidence="2 3">
    <name type="scientific">Krasilnikovia cinnamomea</name>
    <dbReference type="NCBI Taxonomy" id="349313"/>
    <lineage>
        <taxon>Bacteria</taxon>
        <taxon>Bacillati</taxon>
        <taxon>Actinomycetota</taxon>
        <taxon>Actinomycetes</taxon>
        <taxon>Micromonosporales</taxon>
        <taxon>Micromonosporaceae</taxon>
        <taxon>Krasilnikovia</taxon>
    </lineage>
</organism>
<accession>A0A4V2G7Q2</accession>
<feature type="region of interest" description="Disordered" evidence="1">
    <location>
        <begin position="92"/>
        <end position="117"/>
    </location>
</feature>
<evidence type="ECO:0000313" key="2">
    <source>
        <dbReference type="EMBL" id="RZU53396.1"/>
    </source>
</evidence>
<evidence type="ECO:0000313" key="3">
    <source>
        <dbReference type="Proteomes" id="UP000292564"/>
    </source>
</evidence>